<dbReference type="Pfam" id="PF02481">
    <property type="entry name" value="DNA_processg_A"/>
    <property type="match status" value="1"/>
</dbReference>
<dbReference type="SUPFAM" id="SSF47781">
    <property type="entry name" value="RuvA domain 2-like"/>
    <property type="match status" value="1"/>
</dbReference>
<dbReference type="EMBL" id="DRVY01000015">
    <property type="protein sequence ID" value="HHR91962.1"/>
    <property type="molecule type" value="Genomic_DNA"/>
</dbReference>
<feature type="domain" description="Smf/DprA SLOG" evidence="2">
    <location>
        <begin position="83"/>
        <end position="288"/>
    </location>
</feature>
<reference evidence="4" key="1">
    <citation type="journal article" date="2020" name="mSystems">
        <title>Genome- and Community-Level Interaction Insights into Carbon Utilization and Element Cycling Functions of Hydrothermarchaeota in Hydrothermal Sediment.</title>
        <authorList>
            <person name="Zhou Z."/>
            <person name="Liu Y."/>
            <person name="Xu W."/>
            <person name="Pan J."/>
            <person name="Luo Z.H."/>
            <person name="Li M."/>
        </authorList>
    </citation>
    <scope>NUCLEOTIDE SEQUENCE [LARGE SCALE GENOMIC DNA]</scope>
    <source>
        <strain evidence="4">SpSt-1042</strain>
    </source>
</reference>
<sequence length="364" mass="40423">MLNLTNEKWGTIQILSCEGVGEATLNLIFKKFGSVLKALSSNPREFLKIGIKPKIAYGIFESAKKFNKSKYENLLFRGVVPVFKDDSFYPERLKRIPRPPSVLWCVGNVNLLLSCPQICVVGTRHNTQYGLEQTQRFVQFFCSRKVTIVSGLAAGIDTIAHNTAISCHGNTVGVVGYGIERYFSDRNNKLFQEVSKNGLIISPFDPFVRPSIKTFPQRNRIMAGISNAVLVVEAGEKSGALITARFAYKYGIPVYAIPGDVNSWRSVGCNNLIKEQKAEIATYPQDLCRCKDLSAVLENSAEECTLSEDEKRILEFLKDKVCSINDIRSKTGLSTPSVLKTLSNLELKGIIVNNSGLYSICRSL</sequence>
<dbReference type="SUPFAM" id="SSF46785">
    <property type="entry name" value="Winged helix' DNA-binding domain"/>
    <property type="match status" value="1"/>
</dbReference>
<dbReference type="InterPro" id="IPR036390">
    <property type="entry name" value="WH_DNA-bd_sf"/>
</dbReference>
<evidence type="ECO:0000256" key="1">
    <source>
        <dbReference type="ARBA" id="ARBA00006525"/>
    </source>
</evidence>
<evidence type="ECO:0000259" key="2">
    <source>
        <dbReference type="Pfam" id="PF02481"/>
    </source>
</evidence>
<comment type="similarity">
    <text evidence="1">Belongs to the DprA/Smf family.</text>
</comment>
<accession>A0A7C5YYI6</accession>
<protein>
    <submittedName>
        <fullName evidence="4">DNA-protecting protein DprA</fullName>
    </submittedName>
</protein>
<dbReference type="Pfam" id="PF17782">
    <property type="entry name" value="WHD_DprA"/>
    <property type="match status" value="1"/>
</dbReference>
<gene>
    <name evidence="4" type="primary">dprA</name>
    <name evidence="4" type="ORF">ENL96_00395</name>
</gene>
<dbReference type="SUPFAM" id="SSF102405">
    <property type="entry name" value="MCP/YpsA-like"/>
    <property type="match status" value="1"/>
</dbReference>
<comment type="caution">
    <text evidence="4">The sequence shown here is derived from an EMBL/GenBank/DDBJ whole genome shotgun (WGS) entry which is preliminary data.</text>
</comment>
<dbReference type="AlphaFoldDB" id="A0A7C5YYI6"/>
<proteinExistence type="inferred from homology"/>
<dbReference type="InterPro" id="IPR010994">
    <property type="entry name" value="RuvA_2-like"/>
</dbReference>
<dbReference type="InterPro" id="IPR011991">
    <property type="entry name" value="ArsR-like_HTH"/>
</dbReference>
<dbReference type="InterPro" id="IPR041614">
    <property type="entry name" value="DprA_WH"/>
</dbReference>
<dbReference type="CDD" id="cd00090">
    <property type="entry name" value="HTH_ARSR"/>
    <property type="match status" value="1"/>
</dbReference>
<dbReference type="NCBIfam" id="TIGR00732">
    <property type="entry name" value="dprA"/>
    <property type="match status" value="1"/>
</dbReference>
<evidence type="ECO:0000259" key="3">
    <source>
        <dbReference type="Pfam" id="PF17782"/>
    </source>
</evidence>
<feature type="domain" description="DprA winged helix" evidence="3">
    <location>
        <begin position="301"/>
        <end position="352"/>
    </location>
</feature>
<dbReference type="InterPro" id="IPR036388">
    <property type="entry name" value="WH-like_DNA-bd_sf"/>
</dbReference>
<name>A0A7C5YYI6_UNCC3</name>
<dbReference type="InterPro" id="IPR003488">
    <property type="entry name" value="DprA"/>
</dbReference>
<dbReference type="Gene3D" id="3.40.50.450">
    <property type="match status" value="1"/>
</dbReference>
<dbReference type="PANTHER" id="PTHR43022">
    <property type="entry name" value="PROTEIN SMF"/>
    <property type="match status" value="1"/>
</dbReference>
<dbReference type="GO" id="GO:0009294">
    <property type="term" value="P:DNA-mediated transformation"/>
    <property type="evidence" value="ECO:0007669"/>
    <property type="project" value="InterPro"/>
</dbReference>
<dbReference type="InterPro" id="IPR057666">
    <property type="entry name" value="DrpA_SLOG"/>
</dbReference>
<organism evidence="4">
    <name type="scientific">candidate division CPR3 bacterium</name>
    <dbReference type="NCBI Taxonomy" id="2268181"/>
    <lineage>
        <taxon>Bacteria</taxon>
        <taxon>Bacteria division CPR3</taxon>
    </lineage>
</organism>
<dbReference type="Gene3D" id="1.10.10.10">
    <property type="entry name" value="Winged helix-like DNA-binding domain superfamily/Winged helix DNA-binding domain"/>
    <property type="match status" value="1"/>
</dbReference>
<dbReference type="PANTHER" id="PTHR43022:SF1">
    <property type="entry name" value="PROTEIN SMF"/>
    <property type="match status" value="1"/>
</dbReference>
<evidence type="ECO:0000313" key="4">
    <source>
        <dbReference type="EMBL" id="HHR91962.1"/>
    </source>
</evidence>